<evidence type="ECO:0000256" key="1">
    <source>
        <dbReference type="SAM" id="Phobius"/>
    </source>
</evidence>
<organism evidence="3 4">
    <name type="scientific">Candidatus Obscuribacter phosphatis</name>
    <dbReference type="NCBI Taxonomy" id="1906157"/>
    <lineage>
        <taxon>Bacteria</taxon>
        <taxon>Bacillati</taxon>
        <taxon>Candidatus Melainabacteria</taxon>
        <taxon>Candidatus Obscuribacterales</taxon>
        <taxon>Candidatus Obscuribacteraceae</taxon>
        <taxon>Candidatus Obscuribacter</taxon>
    </lineage>
</organism>
<sequence>MLQPKKNNAPAIWFSIVLTVLMILFVETRGTGRRNTNFFVNGDSDSVGAEIFLNGTHIGRINIANNSGLSGGTFSCHLKNGSHNLEVRKPGFKTLSRVLEFNGQDYLGVNLEPLEGSNGL</sequence>
<keyword evidence="1" id="KW-1133">Transmembrane helix</keyword>
<name>A0A8J7TLY3_9BACT</name>
<evidence type="ECO:0000313" key="3">
    <source>
        <dbReference type="EMBL" id="MBN8661119.1"/>
    </source>
</evidence>
<dbReference type="Pfam" id="PF08308">
    <property type="entry name" value="PEGA"/>
    <property type="match status" value="1"/>
</dbReference>
<feature type="domain" description="PEGA" evidence="2">
    <location>
        <begin position="44"/>
        <end position="111"/>
    </location>
</feature>
<accession>A0A8J7TLY3</accession>
<dbReference type="Proteomes" id="UP000664277">
    <property type="component" value="Unassembled WGS sequence"/>
</dbReference>
<reference evidence="3" key="1">
    <citation type="submission" date="2021-02" db="EMBL/GenBank/DDBJ databases">
        <title>Genome-Resolved Metagenomics of a Microbial Community Performing Photosynthetic Biological Nutrient Removal.</title>
        <authorList>
            <person name="Mcdaniel E.A."/>
        </authorList>
    </citation>
    <scope>NUCLEOTIDE SEQUENCE</scope>
    <source>
        <strain evidence="3">UWPOB_OBS1</strain>
    </source>
</reference>
<evidence type="ECO:0000313" key="4">
    <source>
        <dbReference type="Proteomes" id="UP000664277"/>
    </source>
</evidence>
<dbReference type="InterPro" id="IPR013229">
    <property type="entry name" value="PEGA"/>
</dbReference>
<keyword evidence="1" id="KW-0812">Transmembrane</keyword>
<dbReference type="AlphaFoldDB" id="A0A8J7TLY3"/>
<dbReference type="EMBL" id="JAFLCK010000016">
    <property type="protein sequence ID" value="MBN8661119.1"/>
    <property type="molecule type" value="Genomic_DNA"/>
</dbReference>
<gene>
    <name evidence="3" type="ORF">J0M35_12195</name>
</gene>
<protein>
    <submittedName>
        <fullName evidence="3">PEGA domain-containing protein</fullName>
    </submittedName>
</protein>
<proteinExistence type="predicted"/>
<keyword evidence="1" id="KW-0472">Membrane</keyword>
<evidence type="ECO:0000259" key="2">
    <source>
        <dbReference type="Pfam" id="PF08308"/>
    </source>
</evidence>
<feature type="transmembrane region" description="Helical" evidence="1">
    <location>
        <begin position="12"/>
        <end position="28"/>
    </location>
</feature>
<comment type="caution">
    <text evidence="3">The sequence shown here is derived from an EMBL/GenBank/DDBJ whole genome shotgun (WGS) entry which is preliminary data.</text>
</comment>